<accession>A0A6J6RM55</accession>
<reference evidence="7" key="1">
    <citation type="submission" date="2020-05" db="EMBL/GenBank/DDBJ databases">
        <authorList>
            <person name="Chiriac C."/>
            <person name="Salcher M."/>
            <person name="Ghai R."/>
            <person name="Kavagutti S V."/>
        </authorList>
    </citation>
    <scope>NUCLEOTIDE SEQUENCE</scope>
</reference>
<dbReference type="PANTHER" id="PTHR11757:SF19">
    <property type="entry name" value="PROLYL ENDOPEPTIDASE-LIKE"/>
    <property type="match status" value="1"/>
</dbReference>
<dbReference type="PRINTS" id="PR00862">
    <property type="entry name" value="PROLIGOPTASE"/>
</dbReference>
<dbReference type="InterPro" id="IPR002470">
    <property type="entry name" value="Peptidase_S9A"/>
</dbReference>
<dbReference type="SUPFAM" id="SSF50993">
    <property type="entry name" value="Peptidase/esterase 'gauge' domain"/>
    <property type="match status" value="1"/>
</dbReference>
<keyword evidence="2" id="KW-0645">Protease</keyword>
<dbReference type="Gene3D" id="2.130.10.120">
    <property type="entry name" value="Prolyl oligopeptidase, N-terminal domain"/>
    <property type="match status" value="1"/>
</dbReference>
<name>A0A6J6RM55_9ZZZZ</name>
<dbReference type="EMBL" id="CAEZYH010000050">
    <property type="protein sequence ID" value="CAB4722704.1"/>
    <property type="molecule type" value="Genomic_DNA"/>
</dbReference>
<evidence type="ECO:0000256" key="1">
    <source>
        <dbReference type="ARBA" id="ARBA00005228"/>
    </source>
</evidence>
<dbReference type="Pfam" id="PF02897">
    <property type="entry name" value="Peptidase_S9_N"/>
    <property type="match status" value="1"/>
</dbReference>
<dbReference type="InterPro" id="IPR023302">
    <property type="entry name" value="Pept_S9A_N"/>
</dbReference>
<proteinExistence type="inferred from homology"/>
<dbReference type="SUPFAM" id="SSF53474">
    <property type="entry name" value="alpha/beta-Hydrolases"/>
    <property type="match status" value="1"/>
</dbReference>
<gene>
    <name evidence="7" type="ORF">UFOPK2658_01160</name>
    <name evidence="8" type="ORF">UFOPK3004_00920</name>
    <name evidence="9" type="ORF">UFOPK3494_01907</name>
    <name evidence="10" type="ORF">UFOPK4134_00672</name>
</gene>
<dbReference type="Gene3D" id="3.40.50.1820">
    <property type="entry name" value="alpha/beta hydrolase"/>
    <property type="match status" value="1"/>
</dbReference>
<protein>
    <submittedName>
        <fullName evidence="7">Unannotated protein</fullName>
    </submittedName>
</protein>
<evidence type="ECO:0000313" key="8">
    <source>
        <dbReference type="EMBL" id="CAB4805668.1"/>
    </source>
</evidence>
<evidence type="ECO:0000256" key="2">
    <source>
        <dbReference type="ARBA" id="ARBA00022670"/>
    </source>
</evidence>
<organism evidence="7">
    <name type="scientific">freshwater metagenome</name>
    <dbReference type="NCBI Taxonomy" id="449393"/>
    <lineage>
        <taxon>unclassified sequences</taxon>
        <taxon>metagenomes</taxon>
        <taxon>ecological metagenomes</taxon>
    </lineage>
</organism>
<evidence type="ECO:0000259" key="5">
    <source>
        <dbReference type="Pfam" id="PF00326"/>
    </source>
</evidence>
<evidence type="ECO:0000313" key="7">
    <source>
        <dbReference type="EMBL" id="CAB4722704.1"/>
    </source>
</evidence>
<dbReference type="EMBL" id="CAFAAL010000072">
    <property type="protein sequence ID" value="CAB4805668.1"/>
    <property type="molecule type" value="Genomic_DNA"/>
</dbReference>
<keyword evidence="4" id="KW-0720">Serine protease</keyword>
<dbReference type="EMBL" id="CAFBPS010000037">
    <property type="protein sequence ID" value="CAB5027387.1"/>
    <property type="molecule type" value="Genomic_DNA"/>
</dbReference>
<dbReference type="InterPro" id="IPR029058">
    <property type="entry name" value="AB_hydrolase_fold"/>
</dbReference>
<dbReference type="InterPro" id="IPR051543">
    <property type="entry name" value="Serine_Peptidase_S9A"/>
</dbReference>
<sequence length="686" mass="77625">MSDRAYSRIVPFDSRGPVAKKVPHVLSRPTGDVDDPYYWMSNRDDPDTIAYLEAENENCESWFAPHAETVETLFNEIKSRIQETDESVPTLKDGWWYATRTEEGLQYPIHCRGTSRETATTTTILDENVLADGHEYFSLGSFDISPDTHLLIWSSDTDGSEHFTMRIRDLRTGIDLADEIEDTSWAGTAWSTDSQFIFYVTYDEQERPSTVWRHQVGTSQKQDVKVFEETDERFYVGIDLTRSGEWIVIDADSKTSSETRLISAHSPLDQPVVVRERRDDVEYHIDHWGDRFIVLTNEDAIDFRIMQAPELQPSEWAELVAHVEGNRIMRADCFATHLVIHEWVNAQPRLRIMLRDGSMQPIDLGSAPHDVEPDSNPEWNTEWLRFVTESMVTPSTVWEQNIATGERNMLKRSPTPNVVLAAYETVRAWATSIDGTKVPYDIVRLKTAQATATAPCMVYAYGSYEASMPPWFSVARLSLVDRGWTWVLAHPRGGGEMGRRWYIDGRLEKKRNTFDDVNAVADDVIASGWAAPQRIAVRGGSAGGLMVGACINLRPELWSAAVAEVPFVDVVTTMSDPSLPLTVTEWEEWGDPRIEPYATCMLQYSPYDNVNARAYPAIFASGGLNDPRVAYHEPAKWVAKIRELRTNDAPLLLRTEMGAGHGGPSGRYERWREEARVSAFLLATLG</sequence>
<dbReference type="EMBL" id="CAFBMF010000227">
    <property type="protein sequence ID" value="CAB4917838.1"/>
    <property type="molecule type" value="Genomic_DNA"/>
</dbReference>
<dbReference type="AlphaFoldDB" id="A0A6J6RM55"/>
<dbReference type="InterPro" id="IPR001375">
    <property type="entry name" value="Peptidase_S9_cat"/>
</dbReference>
<evidence type="ECO:0000256" key="3">
    <source>
        <dbReference type="ARBA" id="ARBA00022801"/>
    </source>
</evidence>
<feature type="domain" description="Peptidase S9 prolyl oligopeptidase catalytic" evidence="5">
    <location>
        <begin position="471"/>
        <end position="685"/>
    </location>
</feature>
<dbReference type="PANTHER" id="PTHR11757">
    <property type="entry name" value="PROTEASE FAMILY S9A OLIGOPEPTIDASE"/>
    <property type="match status" value="1"/>
</dbReference>
<keyword evidence="3" id="KW-0378">Hydrolase</keyword>
<evidence type="ECO:0000313" key="9">
    <source>
        <dbReference type="EMBL" id="CAB4917838.1"/>
    </source>
</evidence>
<dbReference type="Pfam" id="PF00326">
    <property type="entry name" value="Peptidase_S9"/>
    <property type="match status" value="1"/>
</dbReference>
<evidence type="ECO:0000259" key="6">
    <source>
        <dbReference type="Pfam" id="PF02897"/>
    </source>
</evidence>
<evidence type="ECO:0000256" key="4">
    <source>
        <dbReference type="ARBA" id="ARBA00022825"/>
    </source>
</evidence>
<feature type="domain" description="Peptidase S9A N-terminal" evidence="6">
    <location>
        <begin position="17"/>
        <end position="411"/>
    </location>
</feature>
<evidence type="ECO:0000313" key="10">
    <source>
        <dbReference type="EMBL" id="CAB5027387.1"/>
    </source>
</evidence>
<comment type="similarity">
    <text evidence="1">Belongs to the peptidase S9A family.</text>
</comment>
<dbReference type="GO" id="GO:0004252">
    <property type="term" value="F:serine-type endopeptidase activity"/>
    <property type="evidence" value="ECO:0007669"/>
    <property type="project" value="InterPro"/>
</dbReference>
<dbReference type="GO" id="GO:0006508">
    <property type="term" value="P:proteolysis"/>
    <property type="evidence" value="ECO:0007669"/>
    <property type="project" value="UniProtKB-KW"/>
</dbReference>